<evidence type="ECO:0000259" key="11">
    <source>
        <dbReference type="PROSITE" id="PS51671"/>
    </source>
</evidence>
<reference evidence="12 13" key="1">
    <citation type="submission" date="2016-10" db="EMBL/GenBank/DDBJ databases">
        <authorList>
            <person name="de Groot N.N."/>
        </authorList>
    </citation>
    <scope>NUCLEOTIDE SEQUENCE [LARGE SCALE GENOMIC DNA]</scope>
    <source>
        <strain evidence="12 13">DSM 46701</strain>
    </source>
</reference>
<dbReference type="PANTHER" id="PTHR21022:SF19">
    <property type="entry name" value="PREPHENATE DEHYDRATASE-RELATED"/>
    <property type="match status" value="1"/>
</dbReference>
<evidence type="ECO:0000256" key="8">
    <source>
        <dbReference type="ARBA" id="ARBA00047848"/>
    </source>
</evidence>
<gene>
    <name evidence="12" type="ORF">SAMN05444955_10953</name>
</gene>
<dbReference type="Gene3D" id="3.30.70.260">
    <property type="match status" value="1"/>
</dbReference>
<evidence type="ECO:0000313" key="12">
    <source>
        <dbReference type="EMBL" id="SEN34768.1"/>
    </source>
</evidence>
<keyword evidence="4" id="KW-0028">Amino-acid biosynthesis</keyword>
<dbReference type="InterPro" id="IPR001086">
    <property type="entry name" value="Preph_deHydtase"/>
</dbReference>
<evidence type="ECO:0000256" key="1">
    <source>
        <dbReference type="ARBA" id="ARBA00004741"/>
    </source>
</evidence>
<feature type="domain" description="ACT" evidence="11">
    <location>
        <begin position="203"/>
        <end position="280"/>
    </location>
</feature>
<dbReference type="GO" id="GO:0004664">
    <property type="term" value="F:prephenate dehydratase activity"/>
    <property type="evidence" value="ECO:0007669"/>
    <property type="project" value="UniProtKB-EC"/>
</dbReference>
<proteinExistence type="predicted"/>
<evidence type="ECO:0000259" key="10">
    <source>
        <dbReference type="PROSITE" id="PS51171"/>
    </source>
</evidence>
<dbReference type="SUPFAM" id="SSF55021">
    <property type="entry name" value="ACT-like"/>
    <property type="match status" value="1"/>
</dbReference>
<dbReference type="RefSeq" id="WP_089969193.1">
    <property type="nucleotide sequence ID" value="NZ_FOCQ01000009.1"/>
</dbReference>
<dbReference type="PANTHER" id="PTHR21022">
    <property type="entry name" value="PREPHENATE DEHYDRATASE P PROTEIN"/>
    <property type="match status" value="1"/>
</dbReference>
<feature type="domain" description="Prephenate dehydratase" evidence="10">
    <location>
        <begin position="4"/>
        <end position="187"/>
    </location>
</feature>
<dbReference type="InterPro" id="IPR002912">
    <property type="entry name" value="ACT_dom"/>
</dbReference>
<accession>A0A1H8FUK0</accession>
<dbReference type="EMBL" id="FOCQ01000009">
    <property type="protein sequence ID" value="SEN34768.1"/>
    <property type="molecule type" value="Genomic_DNA"/>
</dbReference>
<dbReference type="PIRSF" id="PIRSF001500">
    <property type="entry name" value="Chor_mut_pdt_Ppr"/>
    <property type="match status" value="1"/>
</dbReference>
<dbReference type="AlphaFoldDB" id="A0A1H8FUK0"/>
<sequence length="294" mass="32752">MIETVAYLGPQGTFTHEAALTLFPEPSAELVPYPAIPDVLSAVDRGVADLAVVPVENALEGSVNSTLDWLVHHINVPIIGELIYPIAHCLMVHPAQAKRSKDEFVRILSHPQAIAQCQLHLRKEYPLAEVVYTDSTAQAARLIRDHPGEAWAAIGTRRAAEMNQLYLLQEQIQDHPNNYTRFIAVGKQKKVWPFPASQLKTSVQVTLPSDYPGALYQVLAAFSWRKINLCHIESRPTKTGLGNYFFLIDAEIAEEHVLMQGALAEIEALGCQVRLLGSYPCYQKESLQTTYKSR</sequence>
<protein>
    <recommendedName>
        <fullName evidence="3">Prephenate dehydratase</fullName>
        <ecNumber evidence="2">4.2.1.51</ecNumber>
    </recommendedName>
</protein>
<dbReference type="PROSITE" id="PS51171">
    <property type="entry name" value="PREPHENATE_DEHYDR_3"/>
    <property type="match status" value="1"/>
</dbReference>
<dbReference type="GO" id="GO:0009094">
    <property type="term" value="P:L-phenylalanine biosynthetic process"/>
    <property type="evidence" value="ECO:0007669"/>
    <property type="project" value="UniProtKB-UniPathway"/>
</dbReference>
<feature type="site" description="Essential for prephenate dehydratase activity" evidence="9">
    <location>
        <position position="180"/>
    </location>
</feature>
<dbReference type="PROSITE" id="PS51671">
    <property type="entry name" value="ACT"/>
    <property type="match status" value="1"/>
</dbReference>
<dbReference type="GO" id="GO:0005737">
    <property type="term" value="C:cytoplasm"/>
    <property type="evidence" value="ECO:0007669"/>
    <property type="project" value="TreeGrafter"/>
</dbReference>
<keyword evidence="13" id="KW-1185">Reference proteome</keyword>
<evidence type="ECO:0000256" key="9">
    <source>
        <dbReference type="PIRSR" id="PIRSR001500-2"/>
    </source>
</evidence>
<evidence type="ECO:0000256" key="7">
    <source>
        <dbReference type="ARBA" id="ARBA00023239"/>
    </source>
</evidence>
<dbReference type="InterPro" id="IPR008242">
    <property type="entry name" value="Chor_mutase/pphenate_deHydtase"/>
</dbReference>
<dbReference type="OrthoDB" id="9802281at2"/>
<dbReference type="CDD" id="cd04905">
    <property type="entry name" value="ACT_CM-PDT"/>
    <property type="match status" value="1"/>
</dbReference>
<comment type="pathway">
    <text evidence="1">Amino-acid biosynthesis; L-phenylalanine biosynthesis; phenylpyruvate from prephenate: step 1/1.</text>
</comment>
<keyword evidence="7" id="KW-0456">Lyase</keyword>
<dbReference type="STRING" id="1173111.SAMN05444955_10953"/>
<dbReference type="FunFam" id="3.40.190.10:FF:000064">
    <property type="entry name" value="Prephenate dehydratase"/>
    <property type="match status" value="1"/>
</dbReference>
<organism evidence="12 13">
    <name type="scientific">Lihuaxuella thermophila</name>
    <dbReference type="NCBI Taxonomy" id="1173111"/>
    <lineage>
        <taxon>Bacteria</taxon>
        <taxon>Bacillati</taxon>
        <taxon>Bacillota</taxon>
        <taxon>Bacilli</taxon>
        <taxon>Bacillales</taxon>
        <taxon>Thermoactinomycetaceae</taxon>
        <taxon>Lihuaxuella</taxon>
    </lineage>
</organism>
<evidence type="ECO:0000313" key="13">
    <source>
        <dbReference type="Proteomes" id="UP000199695"/>
    </source>
</evidence>
<evidence type="ECO:0000256" key="2">
    <source>
        <dbReference type="ARBA" id="ARBA00013147"/>
    </source>
</evidence>
<dbReference type="Gene3D" id="3.40.190.10">
    <property type="entry name" value="Periplasmic binding protein-like II"/>
    <property type="match status" value="2"/>
</dbReference>
<evidence type="ECO:0000256" key="3">
    <source>
        <dbReference type="ARBA" id="ARBA00021872"/>
    </source>
</evidence>
<dbReference type="Proteomes" id="UP000199695">
    <property type="component" value="Unassembled WGS sequence"/>
</dbReference>
<keyword evidence="6" id="KW-0584">Phenylalanine biosynthesis</keyword>
<dbReference type="NCBIfam" id="NF008865">
    <property type="entry name" value="PRK11898.1"/>
    <property type="match status" value="1"/>
</dbReference>
<dbReference type="FunFam" id="3.30.70.260:FF:000012">
    <property type="entry name" value="Prephenate dehydratase"/>
    <property type="match status" value="1"/>
</dbReference>
<name>A0A1H8FUK0_9BACL</name>
<dbReference type="SUPFAM" id="SSF53850">
    <property type="entry name" value="Periplasmic binding protein-like II"/>
    <property type="match status" value="1"/>
</dbReference>
<evidence type="ECO:0000256" key="6">
    <source>
        <dbReference type="ARBA" id="ARBA00023222"/>
    </source>
</evidence>
<dbReference type="CDD" id="cd13633">
    <property type="entry name" value="PBP2_Sa-PDT_like"/>
    <property type="match status" value="1"/>
</dbReference>
<comment type="catalytic activity">
    <reaction evidence="8">
        <text>prephenate + H(+) = 3-phenylpyruvate + CO2 + H2O</text>
        <dbReference type="Rhea" id="RHEA:21648"/>
        <dbReference type="ChEBI" id="CHEBI:15377"/>
        <dbReference type="ChEBI" id="CHEBI:15378"/>
        <dbReference type="ChEBI" id="CHEBI:16526"/>
        <dbReference type="ChEBI" id="CHEBI:18005"/>
        <dbReference type="ChEBI" id="CHEBI:29934"/>
        <dbReference type="EC" id="4.2.1.51"/>
    </reaction>
</comment>
<dbReference type="UniPathway" id="UPA00121">
    <property type="reaction ID" value="UER00345"/>
</dbReference>
<dbReference type="EC" id="4.2.1.51" evidence="2"/>
<evidence type="ECO:0000256" key="4">
    <source>
        <dbReference type="ARBA" id="ARBA00022605"/>
    </source>
</evidence>
<keyword evidence="5" id="KW-0057">Aromatic amino acid biosynthesis</keyword>
<evidence type="ECO:0000256" key="5">
    <source>
        <dbReference type="ARBA" id="ARBA00023141"/>
    </source>
</evidence>
<dbReference type="Pfam" id="PF00800">
    <property type="entry name" value="PDT"/>
    <property type="match status" value="1"/>
</dbReference>
<dbReference type="InterPro" id="IPR045865">
    <property type="entry name" value="ACT-like_dom_sf"/>
</dbReference>